<dbReference type="PANTHER" id="PTHR39426:SF1">
    <property type="entry name" value="HOMOLOGY TO DEATH-ON-CURING PROTEIN OF PHAGE P1"/>
    <property type="match status" value="1"/>
</dbReference>
<dbReference type="AlphaFoldDB" id="A0A0H2MHC9"/>
<dbReference type="NCBIfam" id="TIGR01550">
    <property type="entry name" value="DOC_P1"/>
    <property type="match status" value="1"/>
</dbReference>
<keyword evidence="3" id="KW-1185">Reference proteome</keyword>
<accession>A0A0H2MHC9</accession>
<evidence type="ECO:0000259" key="1">
    <source>
        <dbReference type="PROSITE" id="PS51459"/>
    </source>
</evidence>
<evidence type="ECO:0000313" key="3">
    <source>
        <dbReference type="Proteomes" id="UP000035444"/>
    </source>
</evidence>
<dbReference type="Gene3D" id="1.20.120.1870">
    <property type="entry name" value="Fic/DOC protein, Fido domain"/>
    <property type="match status" value="1"/>
</dbReference>
<organism evidence="2 3">
    <name type="scientific">Kiloniella spongiae</name>
    <dbReference type="NCBI Taxonomy" id="1489064"/>
    <lineage>
        <taxon>Bacteria</taxon>
        <taxon>Pseudomonadati</taxon>
        <taxon>Pseudomonadota</taxon>
        <taxon>Alphaproteobacteria</taxon>
        <taxon>Rhodospirillales</taxon>
        <taxon>Kiloniellaceae</taxon>
        <taxon>Kiloniella</taxon>
    </lineage>
</organism>
<evidence type="ECO:0000313" key="2">
    <source>
        <dbReference type="EMBL" id="KLN61586.1"/>
    </source>
</evidence>
<dbReference type="SUPFAM" id="SSF140931">
    <property type="entry name" value="Fic-like"/>
    <property type="match status" value="1"/>
</dbReference>
<dbReference type="PATRIC" id="fig|1489064.4.peg.2057"/>
<dbReference type="EMBL" id="LAQL01000003">
    <property type="protein sequence ID" value="KLN61586.1"/>
    <property type="molecule type" value="Genomic_DNA"/>
</dbReference>
<sequence>MKWLTPEIVLGIHQYSLRQYGGPEGIRDKGLLISAVQRPKDAEHYTTPTPSIWELAATYCHSIGKNHPFIDGNKRTAIASCLVFLRINGKPSFIPEAEGTIRVLDLLTDKITIKDFSIWLKNATY</sequence>
<dbReference type="InterPro" id="IPR003812">
    <property type="entry name" value="Fido"/>
</dbReference>
<dbReference type="OrthoDB" id="9802752at2"/>
<proteinExistence type="predicted"/>
<dbReference type="InterPro" id="IPR006440">
    <property type="entry name" value="Doc"/>
</dbReference>
<name>A0A0H2MHC9_9PROT</name>
<dbReference type="GO" id="GO:0016301">
    <property type="term" value="F:kinase activity"/>
    <property type="evidence" value="ECO:0007669"/>
    <property type="project" value="InterPro"/>
</dbReference>
<feature type="domain" description="Fido" evidence="1">
    <location>
        <begin position="4"/>
        <end position="122"/>
    </location>
</feature>
<dbReference type="Pfam" id="PF02661">
    <property type="entry name" value="Fic"/>
    <property type="match status" value="1"/>
</dbReference>
<reference evidence="2 3" key="1">
    <citation type="submission" date="2015-03" db="EMBL/GenBank/DDBJ databases">
        <title>Genome Sequence of Kiloniella spongiae MEBiC09566, isolated from a marine sponge.</title>
        <authorList>
            <person name="Shao Z."/>
            <person name="Wang L."/>
            <person name="Li X."/>
        </authorList>
    </citation>
    <scope>NUCLEOTIDE SEQUENCE [LARGE SCALE GENOMIC DNA]</scope>
    <source>
        <strain evidence="2 3">MEBiC09566</strain>
    </source>
</reference>
<dbReference type="Proteomes" id="UP000035444">
    <property type="component" value="Unassembled WGS sequence"/>
</dbReference>
<comment type="caution">
    <text evidence="2">The sequence shown here is derived from an EMBL/GenBank/DDBJ whole genome shotgun (WGS) entry which is preliminary data.</text>
</comment>
<dbReference type="InterPro" id="IPR053737">
    <property type="entry name" value="Type_II_TA_Toxin"/>
</dbReference>
<gene>
    <name evidence="2" type="ORF">WH96_04350</name>
</gene>
<dbReference type="PANTHER" id="PTHR39426">
    <property type="entry name" value="HOMOLOGY TO DEATH-ON-CURING PROTEIN OF PHAGE P1"/>
    <property type="match status" value="1"/>
</dbReference>
<dbReference type="InterPro" id="IPR036597">
    <property type="entry name" value="Fido-like_dom_sf"/>
</dbReference>
<dbReference type="STRING" id="1489064.WH96_04350"/>
<dbReference type="PIRSF" id="PIRSF018297">
    <property type="entry name" value="Doc"/>
    <property type="match status" value="1"/>
</dbReference>
<protein>
    <recommendedName>
        <fullName evidence="1">Fido domain-containing protein</fullName>
    </recommendedName>
</protein>
<dbReference type="RefSeq" id="WP_047762921.1">
    <property type="nucleotide sequence ID" value="NZ_LAQL01000003.1"/>
</dbReference>
<dbReference type="PROSITE" id="PS51459">
    <property type="entry name" value="FIDO"/>
    <property type="match status" value="1"/>
</dbReference>